<comment type="caution">
    <text evidence="1">The sequence shown here is derived from an EMBL/GenBank/DDBJ whole genome shotgun (WGS) entry which is preliminary data.</text>
</comment>
<name>A0AC61QTX1_9BACT</name>
<evidence type="ECO:0000313" key="2">
    <source>
        <dbReference type="Proteomes" id="UP000308886"/>
    </source>
</evidence>
<accession>A0AC61QTX1</accession>
<dbReference type="Proteomes" id="UP000308886">
    <property type="component" value="Unassembled WGS sequence"/>
</dbReference>
<dbReference type="EMBL" id="SRZC01000001">
    <property type="protein sequence ID" value="TGX84084.1"/>
    <property type="molecule type" value="Genomic_DNA"/>
</dbReference>
<gene>
    <name evidence="1" type="ORF">E5358_00130</name>
</gene>
<protein>
    <submittedName>
        <fullName evidence="1">Glycosyltransferase</fullName>
    </submittedName>
</protein>
<reference evidence="1" key="1">
    <citation type="submission" date="2019-04" db="EMBL/GenBank/DDBJ databases">
        <title>Microbes associate with the intestines of laboratory mice.</title>
        <authorList>
            <person name="Navarre W."/>
            <person name="Wong E."/>
            <person name="Huang K."/>
            <person name="Tropini C."/>
            <person name="Ng K."/>
            <person name="Yu B."/>
        </authorList>
    </citation>
    <scope>NUCLEOTIDE SEQUENCE</scope>
    <source>
        <strain evidence="1">NM73_A23</strain>
    </source>
</reference>
<keyword evidence="2" id="KW-1185">Reference proteome</keyword>
<sequence length="304" mass="35941">MNSYENTEKKRPMITASVVTYDHHFLDIEPVLRSLFASPVDVIYIIDHSEHMMQLEAELKQFAKRVLTGEPELQKRVEAGMQLLYFRHDNNGYGGGHNFAMRKALSIGSEYHLVVNPDIWFGPRVIPELKKYMDKHRDVGQMMPKVLYPNGEIQRLAKMLPTPFDMFGRLCLPKFIINKRNRRFELEYSGFNMVLNVPFLSGCFMFFRMSAIQEINMFDEHFFLYGEDIDISRRMNERYKTLYYPKVPVYHKFSRGSRHSLHLLLVHIFSICKYFNKWGWFKDEQRTAINNALQEQIDKGGITD</sequence>
<proteinExistence type="predicted"/>
<organism evidence="1 2">
    <name type="scientific">Palleniella muris</name>
    <dbReference type="NCBI Taxonomy" id="3038145"/>
    <lineage>
        <taxon>Bacteria</taxon>
        <taxon>Pseudomonadati</taxon>
        <taxon>Bacteroidota</taxon>
        <taxon>Bacteroidia</taxon>
        <taxon>Bacteroidales</taxon>
        <taxon>Prevotellaceae</taxon>
        <taxon>Palleniella</taxon>
    </lineage>
</organism>
<evidence type="ECO:0000313" key="1">
    <source>
        <dbReference type="EMBL" id="TGX84084.1"/>
    </source>
</evidence>